<dbReference type="RefSeq" id="WP_066798964.1">
    <property type="nucleotide sequence ID" value="NZ_CP014206.1"/>
</dbReference>
<organism evidence="2 4">
    <name type="scientific">Pseudodesulfovibrio indicus</name>
    <dbReference type="NCBI Taxonomy" id="1716143"/>
    <lineage>
        <taxon>Bacteria</taxon>
        <taxon>Pseudomonadati</taxon>
        <taxon>Thermodesulfobacteriota</taxon>
        <taxon>Desulfovibrionia</taxon>
        <taxon>Desulfovibrionales</taxon>
        <taxon>Desulfovibrionaceae</taxon>
    </lineage>
</organism>
<evidence type="ECO:0000313" key="1">
    <source>
        <dbReference type="EMBL" id="AMK09646.1"/>
    </source>
</evidence>
<dbReference type="Proteomes" id="UP000055611">
    <property type="component" value="Chromosome"/>
</dbReference>
<reference evidence="1 3" key="1">
    <citation type="journal article" date="2016" name="Front. Microbiol.">
        <title>Genome Sequence of the Piezophilic, Mesophilic Sulfate-Reducing Bacterium Desulfovibrio indicus J2T.</title>
        <authorList>
            <person name="Cao J."/>
            <person name="Maignien L."/>
            <person name="Shao Z."/>
            <person name="Alain K."/>
            <person name="Jebbar M."/>
        </authorList>
    </citation>
    <scope>NUCLEOTIDE SEQUENCE [LARGE SCALE GENOMIC DNA]</scope>
    <source>
        <strain evidence="1 3">J2</strain>
    </source>
</reference>
<keyword evidence="3" id="KW-1185">Reference proteome</keyword>
<evidence type="ECO:0000313" key="4">
    <source>
        <dbReference type="Proteomes" id="UP000295506"/>
    </source>
</evidence>
<accession>A0A140D8X9</accession>
<dbReference type="Proteomes" id="UP000295506">
    <property type="component" value="Unassembled WGS sequence"/>
</dbReference>
<dbReference type="EMBL" id="SOBK01000013">
    <property type="protein sequence ID" value="TDT86405.1"/>
    <property type="molecule type" value="Genomic_DNA"/>
</dbReference>
<dbReference type="EMBL" id="CP014206">
    <property type="protein sequence ID" value="AMK09646.1"/>
    <property type="molecule type" value="Genomic_DNA"/>
</dbReference>
<dbReference type="AlphaFoldDB" id="A0A140D8X9"/>
<name>A0A140D8X9_9BACT</name>
<evidence type="ECO:0000313" key="2">
    <source>
        <dbReference type="EMBL" id="TDT86405.1"/>
    </source>
</evidence>
<dbReference type="OrthoDB" id="5465205at2"/>
<sequence length="133" mass="13580">MALSADRNTPLKDGKEIPVPMAAGAKVYGGGIVVANATGYAAPGSTATTLTYLGRAEEQVDNTDGADGDKTVRVGRLKAFKFENSDADPVTQASLGKPCYIVDDQTVAATDGTSTRSAAGIVVGVESDGVWVE</sequence>
<evidence type="ECO:0000313" key="3">
    <source>
        <dbReference type="Proteomes" id="UP000055611"/>
    </source>
</evidence>
<dbReference type="KEGG" id="dej:AWY79_00240"/>
<proteinExistence type="predicted"/>
<evidence type="ECO:0008006" key="5">
    <source>
        <dbReference type="Google" id="ProtNLM"/>
    </source>
</evidence>
<gene>
    <name evidence="1" type="ORF">AWY79_00240</name>
    <name evidence="2" type="ORF">EDC59_11381</name>
</gene>
<protein>
    <recommendedName>
        <fullName evidence="5">Cytoplasmic protein</fullName>
    </recommendedName>
</protein>
<reference evidence="2 4" key="2">
    <citation type="submission" date="2019-03" db="EMBL/GenBank/DDBJ databases">
        <title>Genomic Encyclopedia of Type Strains, Phase IV (KMG-IV): sequencing the most valuable type-strain genomes for metagenomic binning, comparative biology and taxonomic classification.</title>
        <authorList>
            <person name="Goeker M."/>
        </authorList>
    </citation>
    <scope>NUCLEOTIDE SEQUENCE [LARGE SCALE GENOMIC DNA]</scope>
    <source>
        <strain evidence="2 4">DSM 101483</strain>
    </source>
</reference>